<evidence type="ECO:0000313" key="2">
    <source>
        <dbReference type="Proteomes" id="UP000076967"/>
    </source>
</evidence>
<accession>A0A168KGJ3</accession>
<sequence length="114" mass="12876">MYIVSQPKPLSDDRSQALAKEDAAFFPPGYLQFLGQFGEGTYRGWMNVQLPDMEVLKPFAEYDLWEHDEDSPITAQQIGQCVAIGTTVDGDFLVLHRETAQLLWLPRLLSKGCI</sequence>
<proteinExistence type="predicted"/>
<reference evidence="1 2" key="1">
    <citation type="submission" date="2016-03" db="EMBL/GenBank/DDBJ databases">
        <title>Draft genome sequence of Paenibacillus glacialis DSM 22343.</title>
        <authorList>
            <person name="Shin S.-K."/>
            <person name="Yi H."/>
        </authorList>
    </citation>
    <scope>NUCLEOTIDE SEQUENCE [LARGE SCALE GENOMIC DNA]</scope>
    <source>
        <strain evidence="1 2">DSM 22343</strain>
    </source>
</reference>
<comment type="caution">
    <text evidence="1">The sequence shown here is derived from an EMBL/GenBank/DDBJ whole genome shotgun (WGS) entry which is preliminary data.</text>
</comment>
<evidence type="ECO:0000313" key="1">
    <source>
        <dbReference type="EMBL" id="OAB41977.1"/>
    </source>
</evidence>
<dbReference type="RefSeq" id="WP_068533801.1">
    <property type="nucleotide sequence ID" value="NZ_LVJH01000025.1"/>
</dbReference>
<evidence type="ECO:0008006" key="3">
    <source>
        <dbReference type="Google" id="ProtNLM"/>
    </source>
</evidence>
<keyword evidence="2" id="KW-1185">Reference proteome</keyword>
<gene>
    <name evidence="1" type="ORF">PGLA_14230</name>
</gene>
<protein>
    <recommendedName>
        <fullName evidence="3">Knr4/Smi1-like domain-containing protein</fullName>
    </recommendedName>
</protein>
<dbReference type="EMBL" id="LVJH01000025">
    <property type="protein sequence ID" value="OAB41977.1"/>
    <property type="molecule type" value="Genomic_DNA"/>
</dbReference>
<dbReference type="Proteomes" id="UP000076967">
    <property type="component" value="Unassembled WGS sequence"/>
</dbReference>
<name>A0A168KGJ3_9BACL</name>
<organism evidence="1 2">
    <name type="scientific">Paenibacillus glacialis</name>
    <dbReference type="NCBI Taxonomy" id="494026"/>
    <lineage>
        <taxon>Bacteria</taxon>
        <taxon>Bacillati</taxon>
        <taxon>Bacillota</taxon>
        <taxon>Bacilli</taxon>
        <taxon>Bacillales</taxon>
        <taxon>Paenibacillaceae</taxon>
        <taxon>Paenibacillus</taxon>
    </lineage>
</organism>
<dbReference type="STRING" id="494026.PGLA_14230"/>
<dbReference type="AlphaFoldDB" id="A0A168KGJ3"/>